<dbReference type="SUPFAM" id="SSF53850">
    <property type="entry name" value="Periplasmic binding protein-like II"/>
    <property type="match status" value="1"/>
</dbReference>
<evidence type="ECO:0000256" key="3">
    <source>
        <dbReference type="ARBA" id="ARBA00023125"/>
    </source>
</evidence>
<name>V4RKQ1_9CAUL</name>
<dbReference type="Proteomes" id="UP000017837">
    <property type="component" value="Unassembled WGS sequence"/>
</dbReference>
<dbReference type="STRING" id="1121022.GCA_000376105_02573"/>
<reference evidence="7 8" key="1">
    <citation type="journal article" date="2014" name="Nature">
        <title>Sequential evolution of bacterial morphology by co-option of a developmental regulator.</title>
        <authorList>
            <person name="Jiang C."/>
            <person name="Brown P.J."/>
            <person name="Ducret A."/>
            <person name="Brun Y.V."/>
        </authorList>
    </citation>
    <scope>NUCLEOTIDE SEQUENCE [LARGE SCALE GENOMIC DNA]</scope>
    <source>
        <strain evidence="7 8">DSM 16100</strain>
    </source>
</reference>
<dbReference type="FunFam" id="1.10.10.10:FF:000038">
    <property type="entry name" value="Glycine cleavage system transcriptional activator"/>
    <property type="match status" value="1"/>
</dbReference>
<dbReference type="Gene3D" id="1.10.10.10">
    <property type="entry name" value="Winged helix-like DNA-binding domain superfamily/Winged helix DNA-binding domain"/>
    <property type="match status" value="1"/>
</dbReference>
<dbReference type="PANTHER" id="PTHR30537:SF70">
    <property type="entry name" value="HTH-TYPE TRANSCRIPTIONAL ACTIVATOR AMPR"/>
    <property type="match status" value="1"/>
</dbReference>
<dbReference type="Pfam" id="PF00126">
    <property type="entry name" value="HTH_1"/>
    <property type="match status" value="1"/>
</dbReference>
<keyword evidence="5" id="KW-0804">Transcription</keyword>
<evidence type="ECO:0000313" key="7">
    <source>
        <dbReference type="EMBL" id="ESQ91883.1"/>
    </source>
</evidence>
<evidence type="ECO:0000313" key="8">
    <source>
        <dbReference type="Proteomes" id="UP000017837"/>
    </source>
</evidence>
<dbReference type="PANTHER" id="PTHR30537">
    <property type="entry name" value="HTH-TYPE TRANSCRIPTIONAL REGULATOR"/>
    <property type="match status" value="1"/>
</dbReference>
<sequence>MPRSPLPLNALRAFEAAARHLSFTRAAIELCVTQAAVSHQVKLLEERLGAPLFMRVPRGLRMTAEGEALLPAVTESFDRMADLLERFDGGYIREVLNLGAVGTFAVGWLLPRLPHLRELHPHIEVRLSTNNNRVDIASEGLDYAIRFGNGAWHDTLAERLFEAPLSVLCLPQIAETLRGPQDLFSHTLLRSYRADEWSGWFEAAGLGVGPALTRAMMFDSSLAMMEAALQGVGIALAPPLMFERLLSSGLMVQPFDIYVSRGSYWLTRLKSRTETPAMAQFRNWLVETLRHTRMNSKTTSTGSGSA</sequence>
<evidence type="ECO:0000256" key="5">
    <source>
        <dbReference type="ARBA" id="ARBA00023163"/>
    </source>
</evidence>
<dbReference type="PRINTS" id="PR00039">
    <property type="entry name" value="HTHLYSR"/>
</dbReference>
<proteinExistence type="inferred from homology"/>
<dbReference type="PROSITE" id="PS50931">
    <property type="entry name" value="HTH_LYSR"/>
    <property type="match status" value="1"/>
</dbReference>
<feature type="domain" description="HTH lysR-type" evidence="6">
    <location>
        <begin position="6"/>
        <end position="63"/>
    </location>
</feature>
<evidence type="ECO:0000256" key="4">
    <source>
        <dbReference type="ARBA" id="ARBA00023159"/>
    </source>
</evidence>
<dbReference type="PATRIC" id="fig|1121022.4.peg.1944"/>
<dbReference type="InterPro" id="IPR005119">
    <property type="entry name" value="LysR_subst-bd"/>
</dbReference>
<dbReference type="InterPro" id="IPR000847">
    <property type="entry name" value="LysR_HTH_N"/>
</dbReference>
<evidence type="ECO:0000256" key="1">
    <source>
        <dbReference type="ARBA" id="ARBA00009437"/>
    </source>
</evidence>
<dbReference type="RefSeq" id="WP_018082239.1">
    <property type="nucleotide sequence ID" value="NZ_AQWM01000012.1"/>
</dbReference>
<dbReference type="eggNOG" id="COG0583">
    <property type="taxonomic scope" value="Bacteria"/>
</dbReference>
<dbReference type="AlphaFoldDB" id="V4RKQ1"/>
<keyword evidence="2" id="KW-0805">Transcription regulation</keyword>
<keyword evidence="3" id="KW-0238">DNA-binding</keyword>
<keyword evidence="4" id="KW-0010">Activator</keyword>
<gene>
    <name evidence="7" type="ORF">ABENE_09625</name>
</gene>
<keyword evidence="8" id="KW-1185">Reference proteome</keyword>
<comment type="similarity">
    <text evidence="1">Belongs to the LysR transcriptional regulatory family.</text>
</comment>
<dbReference type="Gene3D" id="3.40.190.10">
    <property type="entry name" value="Periplasmic binding protein-like II"/>
    <property type="match status" value="2"/>
</dbReference>
<dbReference type="InterPro" id="IPR058163">
    <property type="entry name" value="LysR-type_TF_proteobact-type"/>
</dbReference>
<evidence type="ECO:0000256" key="2">
    <source>
        <dbReference type="ARBA" id="ARBA00023015"/>
    </source>
</evidence>
<dbReference type="InterPro" id="IPR036388">
    <property type="entry name" value="WH-like_DNA-bd_sf"/>
</dbReference>
<dbReference type="GO" id="GO:0043565">
    <property type="term" value="F:sequence-specific DNA binding"/>
    <property type="evidence" value="ECO:0007669"/>
    <property type="project" value="TreeGrafter"/>
</dbReference>
<dbReference type="SUPFAM" id="SSF46785">
    <property type="entry name" value="Winged helix' DNA-binding domain"/>
    <property type="match status" value="1"/>
</dbReference>
<dbReference type="InterPro" id="IPR036390">
    <property type="entry name" value="WH_DNA-bd_sf"/>
</dbReference>
<dbReference type="OrthoDB" id="9807765at2"/>
<organism evidence="7 8">
    <name type="scientific">Asticcacaulis benevestitus DSM 16100 = ATCC BAA-896</name>
    <dbReference type="NCBI Taxonomy" id="1121022"/>
    <lineage>
        <taxon>Bacteria</taxon>
        <taxon>Pseudomonadati</taxon>
        <taxon>Pseudomonadota</taxon>
        <taxon>Alphaproteobacteria</taxon>
        <taxon>Caulobacterales</taxon>
        <taxon>Caulobacteraceae</taxon>
        <taxon>Asticcacaulis</taxon>
    </lineage>
</organism>
<dbReference type="Pfam" id="PF03466">
    <property type="entry name" value="LysR_substrate"/>
    <property type="match status" value="1"/>
</dbReference>
<accession>V4RKQ1</accession>
<evidence type="ECO:0000259" key="6">
    <source>
        <dbReference type="PROSITE" id="PS50931"/>
    </source>
</evidence>
<comment type="caution">
    <text evidence="7">The sequence shown here is derived from an EMBL/GenBank/DDBJ whole genome shotgun (WGS) entry which is preliminary data.</text>
</comment>
<dbReference type="GO" id="GO:0006351">
    <property type="term" value="P:DNA-templated transcription"/>
    <property type="evidence" value="ECO:0007669"/>
    <property type="project" value="TreeGrafter"/>
</dbReference>
<dbReference type="EMBL" id="AWGB01000015">
    <property type="protein sequence ID" value="ESQ91883.1"/>
    <property type="molecule type" value="Genomic_DNA"/>
</dbReference>
<protein>
    <recommendedName>
        <fullName evidence="6">HTH lysR-type domain-containing protein</fullName>
    </recommendedName>
</protein>
<dbReference type="GO" id="GO:0003700">
    <property type="term" value="F:DNA-binding transcription factor activity"/>
    <property type="evidence" value="ECO:0007669"/>
    <property type="project" value="InterPro"/>
</dbReference>